<dbReference type="RefSeq" id="WP_103918500.1">
    <property type="nucleotide sequence ID" value="NZ_FMSV02000051.1"/>
</dbReference>
<dbReference type="EMBL" id="FMSV02000051">
    <property type="protein sequence ID" value="SEH04431.1"/>
    <property type="molecule type" value="Genomic_DNA"/>
</dbReference>
<feature type="chain" id="PRO_5014893082" description="DUF4154 domain-containing protein" evidence="1">
    <location>
        <begin position="21"/>
        <end position="182"/>
    </location>
</feature>
<evidence type="ECO:0000313" key="2">
    <source>
        <dbReference type="EMBL" id="SEH04431.1"/>
    </source>
</evidence>
<accession>A0A1H6F4X6</accession>
<dbReference type="Pfam" id="PF13689">
    <property type="entry name" value="DUF4154"/>
    <property type="match status" value="1"/>
</dbReference>
<feature type="signal peptide" evidence="1">
    <location>
        <begin position="1"/>
        <end position="20"/>
    </location>
</feature>
<evidence type="ECO:0000256" key="1">
    <source>
        <dbReference type="SAM" id="SignalP"/>
    </source>
</evidence>
<protein>
    <recommendedName>
        <fullName evidence="4">DUF4154 domain-containing protein</fullName>
    </recommendedName>
</protein>
<dbReference type="AlphaFoldDB" id="A0A1H6F4X6"/>
<keyword evidence="1" id="KW-0732">Signal</keyword>
<name>A0A1H6F4X6_9GAMM</name>
<dbReference type="InterPro" id="IPR025293">
    <property type="entry name" value="YfiR/HmsC-like"/>
</dbReference>
<dbReference type="Proteomes" id="UP000236724">
    <property type="component" value="Unassembled WGS sequence"/>
</dbReference>
<reference evidence="2 3" key="1">
    <citation type="submission" date="2016-10" db="EMBL/GenBank/DDBJ databases">
        <authorList>
            <person name="de Groot N.N."/>
        </authorList>
    </citation>
    <scope>NUCLEOTIDE SEQUENCE [LARGE SCALE GENOMIC DNA]</scope>
    <source>
        <strain evidence="2">MBHS1</strain>
    </source>
</reference>
<proteinExistence type="predicted"/>
<evidence type="ECO:0000313" key="3">
    <source>
        <dbReference type="Proteomes" id="UP000236724"/>
    </source>
</evidence>
<keyword evidence="3" id="KW-1185">Reference proteome</keyword>
<sequence length="182" mass="20515">MIMQSWVLMLILALYNTSSADDTRVYPEYKVKAAYLYNFLLFVEWPDEAAKTMPQAGINVCILGEDPFGAELNPILKRTAKQQRIALQHINQGDTTLCHIIFISISEQQNLPKLLHWIQSSPSLTVSDIPGFIHQGGMIGFVFKENQKGNLVRFKINLNTMIASGLKPSSKLLEIAEEIIHD</sequence>
<organism evidence="2 3">
    <name type="scientific">Candidatus Venteria ishoeyi</name>
    <dbReference type="NCBI Taxonomy" id="1899563"/>
    <lineage>
        <taxon>Bacteria</taxon>
        <taxon>Pseudomonadati</taxon>
        <taxon>Pseudomonadota</taxon>
        <taxon>Gammaproteobacteria</taxon>
        <taxon>Thiotrichales</taxon>
        <taxon>Thiotrichaceae</taxon>
        <taxon>Venteria</taxon>
    </lineage>
</organism>
<gene>
    <name evidence="2" type="ORF">MBHS_00277</name>
</gene>
<evidence type="ECO:0008006" key="4">
    <source>
        <dbReference type="Google" id="ProtNLM"/>
    </source>
</evidence>
<dbReference type="OrthoDB" id="277577at2"/>